<dbReference type="CDD" id="cd19491">
    <property type="entry name" value="XRCC3"/>
    <property type="match status" value="1"/>
</dbReference>
<dbReference type="GO" id="GO:0000400">
    <property type="term" value="F:four-way junction DNA binding"/>
    <property type="evidence" value="ECO:0007669"/>
    <property type="project" value="TreeGrafter"/>
</dbReference>
<dbReference type="PROSITE" id="PS50162">
    <property type="entry name" value="RECA_2"/>
    <property type="match status" value="1"/>
</dbReference>
<dbReference type="GO" id="GO:0140664">
    <property type="term" value="F:ATP-dependent DNA damage sensor activity"/>
    <property type="evidence" value="ECO:0007669"/>
    <property type="project" value="InterPro"/>
</dbReference>
<dbReference type="InterPro" id="IPR027417">
    <property type="entry name" value="P-loop_NTPase"/>
</dbReference>
<dbReference type="OrthoDB" id="1861185at2759"/>
<dbReference type="RefSeq" id="XP_034114048.1">
    <property type="nucleotide sequence ID" value="XM_034258157.2"/>
</dbReference>
<dbReference type="GO" id="GO:0005657">
    <property type="term" value="C:replication fork"/>
    <property type="evidence" value="ECO:0007669"/>
    <property type="project" value="TreeGrafter"/>
</dbReference>
<accession>A0A6P8XM70</accession>
<keyword evidence="5" id="KW-0234">DNA repair</keyword>
<dbReference type="GeneID" id="117574336"/>
<dbReference type="GO" id="GO:0000722">
    <property type="term" value="P:telomere maintenance via recombination"/>
    <property type="evidence" value="ECO:0007669"/>
    <property type="project" value="TreeGrafter"/>
</dbReference>
<dbReference type="GO" id="GO:0045003">
    <property type="term" value="P:double-strand break repair via synthesis-dependent strand annealing"/>
    <property type="evidence" value="ECO:0007669"/>
    <property type="project" value="TreeGrafter"/>
</dbReference>
<gene>
    <name evidence="9" type="primary">LOC117574336</name>
</gene>
<keyword evidence="4" id="KW-0067">ATP-binding</keyword>
<organism evidence="8 9">
    <name type="scientific">Drosophila albomicans</name>
    <name type="common">Fruit fly</name>
    <dbReference type="NCBI Taxonomy" id="7291"/>
    <lineage>
        <taxon>Eukaryota</taxon>
        <taxon>Metazoa</taxon>
        <taxon>Ecdysozoa</taxon>
        <taxon>Arthropoda</taxon>
        <taxon>Hexapoda</taxon>
        <taxon>Insecta</taxon>
        <taxon>Pterygota</taxon>
        <taxon>Neoptera</taxon>
        <taxon>Endopterygota</taxon>
        <taxon>Diptera</taxon>
        <taxon>Brachycera</taxon>
        <taxon>Muscomorpha</taxon>
        <taxon>Ephydroidea</taxon>
        <taxon>Drosophilidae</taxon>
        <taxon>Drosophila</taxon>
    </lineage>
</organism>
<feature type="domain" description="RecA family profile 1" evidence="7">
    <location>
        <begin position="84"/>
        <end position="256"/>
    </location>
</feature>
<keyword evidence="3" id="KW-0227">DNA damage</keyword>
<evidence type="ECO:0000256" key="1">
    <source>
        <dbReference type="ARBA" id="ARBA00004123"/>
    </source>
</evidence>
<reference evidence="9" key="1">
    <citation type="submission" date="2025-08" db="UniProtKB">
        <authorList>
            <consortium name="RefSeq"/>
        </authorList>
    </citation>
    <scope>IDENTIFICATION</scope>
    <source>
        <strain evidence="9">15112-1751.03</strain>
        <tissue evidence="9">Whole Adult</tissue>
    </source>
</reference>
<sequence length="344" mass="38278">MTNFLEELPKHLQEIAERVNIRTPEAILTTPQVKFLDTRLRPLDTCVHSCTPEDVRILKEAAAKWLAETPASADSLFRPPASLKWSRLTFGCAALDRCSGGGIVTRGITEICGISGAGKTQLLLQLSLGVQLPTRLGGLGKGVAFICTEDIFPSRRLLQISKAFEARYPEEKLNLLGNIFIEHQYESQPLLDCVNNRLPQLLQEHSIGLIIIDSVAAIFRLYTDFAARARDMRRMVNALLTYADKHHCAVVCTNQMTASLKQDDQQSSQDVPCLGIQWANLGRTRMRISKVPKQHKIADDLLTVRKLEIIYSPETPNAFAEFLITADGIVDVPQPGPKKLKIVK</sequence>
<dbReference type="PANTHER" id="PTHR46487">
    <property type="entry name" value="DNA REPAIR PROTEIN XRCC3"/>
    <property type="match status" value="1"/>
</dbReference>
<dbReference type="GO" id="GO:0005524">
    <property type="term" value="F:ATP binding"/>
    <property type="evidence" value="ECO:0007669"/>
    <property type="project" value="UniProtKB-KW"/>
</dbReference>
<dbReference type="InterPro" id="IPR047348">
    <property type="entry name" value="XRCC3-like_C"/>
</dbReference>
<evidence type="ECO:0000256" key="5">
    <source>
        <dbReference type="ARBA" id="ARBA00023204"/>
    </source>
</evidence>
<dbReference type="PANTHER" id="PTHR46487:SF1">
    <property type="entry name" value="DNA REPAIR PROTEIN XRCC3"/>
    <property type="match status" value="1"/>
</dbReference>
<evidence type="ECO:0000313" key="9">
    <source>
        <dbReference type="RefSeq" id="XP_034114048.1"/>
    </source>
</evidence>
<proteinExistence type="predicted"/>
<name>A0A6P8XM70_DROAB</name>
<evidence type="ECO:0000256" key="6">
    <source>
        <dbReference type="ARBA" id="ARBA00023242"/>
    </source>
</evidence>
<dbReference type="GO" id="GO:0071140">
    <property type="term" value="P:resolution of mitotic recombination intermediates"/>
    <property type="evidence" value="ECO:0007669"/>
    <property type="project" value="TreeGrafter"/>
</dbReference>
<dbReference type="Proteomes" id="UP000515160">
    <property type="component" value="Chromosome 2R"/>
</dbReference>
<evidence type="ECO:0000313" key="8">
    <source>
        <dbReference type="Proteomes" id="UP000515160"/>
    </source>
</evidence>
<dbReference type="AlphaFoldDB" id="A0A6P8XM70"/>
<dbReference type="InterPro" id="IPR020588">
    <property type="entry name" value="RecA_ATP-bd"/>
</dbReference>
<dbReference type="Gene3D" id="3.40.50.300">
    <property type="entry name" value="P-loop containing nucleotide triphosphate hydrolases"/>
    <property type="match status" value="1"/>
</dbReference>
<protein>
    <submittedName>
        <fullName evidence="9">LOW QUALITY PROTEIN: DNA repair protein XRCC3</fullName>
    </submittedName>
</protein>
<dbReference type="Pfam" id="PF08423">
    <property type="entry name" value="Rad51"/>
    <property type="match status" value="1"/>
</dbReference>
<comment type="subcellular location">
    <subcellularLocation>
        <location evidence="1">Nucleus</location>
    </subcellularLocation>
</comment>
<evidence type="ECO:0000256" key="2">
    <source>
        <dbReference type="ARBA" id="ARBA00022741"/>
    </source>
</evidence>
<dbReference type="FunFam" id="3.40.50.300:FF:002736">
    <property type="entry name" value="Spindle B"/>
    <property type="match status" value="1"/>
</dbReference>
<evidence type="ECO:0000256" key="3">
    <source>
        <dbReference type="ARBA" id="ARBA00022763"/>
    </source>
</evidence>
<dbReference type="InterPro" id="IPR013632">
    <property type="entry name" value="Rad51_C"/>
</dbReference>
<keyword evidence="2" id="KW-0547">Nucleotide-binding</keyword>
<keyword evidence="8" id="KW-1185">Reference proteome</keyword>
<dbReference type="GO" id="GO:0090656">
    <property type="term" value="P:t-circle formation"/>
    <property type="evidence" value="ECO:0007669"/>
    <property type="project" value="TreeGrafter"/>
</dbReference>
<keyword evidence="6" id="KW-0539">Nucleus</keyword>
<dbReference type="SUPFAM" id="SSF52540">
    <property type="entry name" value="P-loop containing nucleoside triphosphate hydrolases"/>
    <property type="match status" value="1"/>
</dbReference>
<evidence type="ECO:0000259" key="7">
    <source>
        <dbReference type="PROSITE" id="PS50162"/>
    </source>
</evidence>
<evidence type="ECO:0000256" key="4">
    <source>
        <dbReference type="ARBA" id="ARBA00022840"/>
    </source>
</evidence>
<dbReference type="GO" id="GO:0033065">
    <property type="term" value="C:Rad51C-XRCC3 complex"/>
    <property type="evidence" value="ECO:0007669"/>
    <property type="project" value="TreeGrafter"/>
</dbReference>